<gene>
    <name evidence="3" type="ORF">JBS370_LOCUS34527</name>
    <name evidence="2" type="ORF">ZHD862_LOCUS24432</name>
</gene>
<evidence type="ECO:0000313" key="2">
    <source>
        <dbReference type="EMBL" id="CAF1232254.1"/>
    </source>
</evidence>
<feature type="compositionally biased region" description="Basic and acidic residues" evidence="1">
    <location>
        <begin position="52"/>
        <end position="63"/>
    </location>
</feature>
<feature type="region of interest" description="Disordered" evidence="1">
    <location>
        <begin position="17"/>
        <end position="81"/>
    </location>
</feature>
<evidence type="ECO:0000256" key="1">
    <source>
        <dbReference type="SAM" id="MobiDB-lite"/>
    </source>
</evidence>
<sequence length="122" mass="14548">MISYQLTTVVKKRCNDNNINNNNNNDKICYDQQQHNGHPRYSIRFQNRQHQQNHESEKIDKELTSNSERNQQDHQSVRQQQKVSIAATQYALTRFPFSPFVVRFSSGNNKRKIDISRRRKTL</sequence>
<dbReference type="EMBL" id="CAJNOT010001661">
    <property type="protein sequence ID" value="CAF1232254.1"/>
    <property type="molecule type" value="Genomic_DNA"/>
</dbReference>
<protein>
    <submittedName>
        <fullName evidence="3">Uncharacterized protein</fullName>
    </submittedName>
</protein>
<feature type="compositionally biased region" description="Low complexity" evidence="1">
    <location>
        <begin position="17"/>
        <end position="26"/>
    </location>
</feature>
<organism evidence="3 4">
    <name type="scientific">Rotaria sordida</name>
    <dbReference type="NCBI Taxonomy" id="392033"/>
    <lineage>
        <taxon>Eukaryota</taxon>
        <taxon>Metazoa</taxon>
        <taxon>Spiralia</taxon>
        <taxon>Gnathifera</taxon>
        <taxon>Rotifera</taxon>
        <taxon>Eurotatoria</taxon>
        <taxon>Bdelloidea</taxon>
        <taxon>Philodinida</taxon>
        <taxon>Philodinidae</taxon>
        <taxon>Rotaria</taxon>
    </lineage>
</organism>
<dbReference type="EMBL" id="CAJOBD010011024">
    <property type="protein sequence ID" value="CAF4161490.1"/>
    <property type="molecule type" value="Genomic_DNA"/>
</dbReference>
<evidence type="ECO:0000313" key="4">
    <source>
        <dbReference type="Proteomes" id="UP000663836"/>
    </source>
</evidence>
<comment type="caution">
    <text evidence="3">The sequence shown here is derived from an EMBL/GenBank/DDBJ whole genome shotgun (WGS) entry which is preliminary data.</text>
</comment>
<reference evidence="3" key="1">
    <citation type="submission" date="2021-02" db="EMBL/GenBank/DDBJ databases">
        <authorList>
            <person name="Nowell W R."/>
        </authorList>
    </citation>
    <scope>NUCLEOTIDE SEQUENCE</scope>
</reference>
<accession>A0A819Z0K7</accession>
<name>A0A819Z0K7_9BILA</name>
<dbReference type="AlphaFoldDB" id="A0A819Z0K7"/>
<proteinExistence type="predicted"/>
<dbReference type="Proteomes" id="UP000663864">
    <property type="component" value="Unassembled WGS sequence"/>
</dbReference>
<dbReference type="Proteomes" id="UP000663836">
    <property type="component" value="Unassembled WGS sequence"/>
</dbReference>
<evidence type="ECO:0000313" key="3">
    <source>
        <dbReference type="EMBL" id="CAF4161490.1"/>
    </source>
</evidence>